<dbReference type="Proteomes" id="UP001207605">
    <property type="component" value="Unassembled WGS sequence"/>
</dbReference>
<dbReference type="InterPro" id="IPR012933">
    <property type="entry name" value="HicA_mRNA_interferase"/>
</dbReference>
<protein>
    <submittedName>
        <fullName evidence="1">Type II toxin-antitoxin system HicA family toxin</fullName>
    </submittedName>
</protein>
<evidence type="ECO:0000313" key="1">
    <source>
        <dbReference type="EMBL" id="MCU6699364.1"/>
    </source>
</evidence>
<sequence>MGRKEKLIKELKKRPKTFAFADAESLLNYLDFVRSDKGRTSGSRIMFVSKTHDSILLHKPHLQKDLKTYQIKQLADYLEQEGLI</sequence>
<gene>
    <name evidence="1" type="ORF">OCV65_03805</name>
</gene>
<reference evidence="1 2" key="1">
    <citation type="journal article" date="2021" name="ISME Commun">
        <title>Automated analysis of genomic sequences facilitates high-throughput and comprehensive description of bacteria.</title>
        <authorList>
            <person name="Hitch T.C.A."/>
        </authorList>
    </citation>
    <scope>NUCLEOTIDE SEQUENCE [LARGE SCALE GENOMIC DNA]</scope>
    <source>
        <strain evidence="1 2">Sanger_02</strain>
    </source>
</reference>
<organism evidence="1 2">
    <name type="scientific">Dorea ammoniilytica</name>
    <dbReference type="NCBI Taxonomy" id="2981788"/>
    <lineage>
        <taxon>Bacteria</taxon>
        <taxon>Bacillati</taxon>
        <taxon>Bacillota</taxon>
        <taxon>Clostridia</taxon>
        <taxon>Lachnospirales</taxon>
        <taxon>Lachnospiraceae</taxon>
        <taxon>Dorea</taxon>
    </lineage>
</organism>
<proteinExistence type="predicted"/>
<accession>A0ABT2S439</accession>
<dbReference type="RefSeq" id="WP_262581010.1">
    <property type="nucleotide sequence ID" value="NZ_JAOQJV010000003.1"/>
</dbReference>
<comment type="caution">
    <text evidence="1">The sequence shown here is derived from an EMBL/GenBank/DDBJ whole genome shotgun (WGS) entry which is preliminary data.</text>
</comment>
<name>A0ABT2S439_9FIRM</name>
<keyword evidence="2" id="KW-1185">Reference proteome</keyword>
<dbReference type="EMBL" id="JAOQJV010000003">
    <property type="protein sequence ID" value="MCU6699364.1"/>
    <property type="molecule type" value="Genomic_DNA"/>
</dbReference>
<evidence type="ECO:0000313" key="2">
    <source>
        <dbReference type="Proteomes" id="UP001207605"/>
    </source>
</evidence>
<dbReference type="Pfam" id="PF07927">
    <property type="entry name" value="HicA_toxin"/>
    <property type="match status" value="1"/>
</dbReference>